<comment type="caution">
    <text evidence="2">The sequence shown here is derived from an EMBL/GenBank/DDBJ whole genome shotgun (WGS) entry which is preliminary data.</text>
</comment>
<reference evidence="2 3" key="1">
    <citation type="submission" date="2017-06" db="EMBL/GenBank/DDBJ databases">
        <authorList>
            <person name="Kim H.J."/>
            <person name="Triplett B.A."/>
        </authorList>
    </citation>
    <scope>NUCLEOTIDE SEQUENCE [LARGE SCALE GENOMIC DNA]</scope>
    <source>
        <strain evidence="2 3">13146</strain>
    </source>
</reference>
<dbReference type="InterPro" id="IPR006427">
    <property type="entry name" value="Portal_HK97"/>
</dbReference>
<dbReference type="AlphaFoldDB" id="A0A246HR06"/>
<dbReference type="Proteomes" id="UP000198157">
    <property type="component" value="Unassembled WGS sequence"/>
</dbReference>
<accession>A0A246HR06</accession>
<dbReference type="NCBIfam" id="TIGR01537">
    <property type="entry name" value="portal_HK97"/>
    <property type="match status" value="1"/>
</dbReference>
<organism evidence="2 3">
    <name type="scientific">Stenotrophomonas maltophilia</name>
    <name type="common">Pseudomonas maltophilia</name>
    <name type="synonym">Xanthomonas maltophilia</name>
    <dbReference type="NCBI Taxonomy" id="40324"/>
    <lineage>
        <taxon>Bacteria</taxon>
        <taxon>Pseudomonadati</taxon>
        <taxon>Pseudomonadota</taxon>
        <taxon>Gammaproteobacteria</taxon>
        <taxon>Lysobacterales</taxon>
        <taxon>Lysobacteraceae</taxon>
        <taxon>Stenotrophomonas</taxon>
        <taxon>Stenotrophomonas maltophilia group</taxon>
    </lineage>
</organism>
<name>A0A246HR06_STEMA</name>
<dbReference type="EMBL" id="NIVS01000007">
    <property type="protein sequence ID" value="OWQ56407.1"/>
    <property type="molecule type" value="Genomic_DNA"/>
</dbReference>
<sequence length="420" mass="45825">MTNFRWYNPMSWRFFGYDDPATGNYVEVDLSVGGKGTKAGVRVTPKTALTVSIVWACLKVLSESASGLPWKLYEDVGGVRSLVKGSSPQRRRLLRLLAKPNPYVKWLDLIKAIVVNMGLRGNAFAIIQRSDDGEWIGLIPVSADNVRIDADDGLLYWANIGGKEAPVSPANMLHFKLFSTDGIVGLSPIEYQAESIGLARAAQDWSARFMRKGGFTGGYIIYPGFLTKEQQAQIKAKLPDIRQGDVDDLGKMAILQGGPTITPAGMTQKDSQFIESQQFQEEALAGIWGVPLYLTNRARSTSVLGSNLEQQTSGFVTFGLKPYLDAIESELNDKLFGDSSMFIEAVVEGLLRADSTARGNYFKTALGGSGGSGWMTINEVRVKENLPVLDGDQYNQVTRWTSNKPDSIGDDNSTGDPANA</sequence>
<dbReference type="OrthoDB" id="9765386at2"/>
<gene>
    <name evidence="2" type="ORF">CEE60_02730</name>
</gene>
<dbReference type="InterPro" id="IPR006944">
    <property type="entry name" value="Phage/GTA_portal"/>
</dbReference>
<evidence type="ECO:0000313" key="2">
    <source>
        <dbReference type="EMBL" id="OWQ56407.1"/>
    </source>
</evidence>
<feature type="region of interest" description="Disordered" evidence="1">
    <location>
        <begin position="399"/>
        <end position="420"/>
    </location>
</feature>
<evidence type="ECO:0000313" key="3">
    <source>
        <dbReference type="Proteomes" id="UP000198157"/>
    </source>
</evidence>
<protein>
    <submittedName>
        <fullName evidence="2">Phage portal protein</fullName>
    </submittedName>
</protein>
<evidence type="ECO:0000256" key="1">
    <source>
        <dbReference type="SAM" id="MobiDB-lite"/>
    </source>
</evidence>
<dbReference type="Pfam" id="PF04860">
    <property type="entry name" value="Phage_portal"/>
    <property type="match status" value="1"/>
</dbReference>
<proteinExistence type="predicted"/>